<dbReference type="SMART" id="SM00530">
    <property type="entry name" value="HTH_XRE"/>
    <property type="match status" value="1"/>
</dbReference>
<feature type="transmembrane region" description="Helical" evidence="2">
    <location>
        <begin position="228"/>
        <end position="246"/>
    </location>
</feature>
<dbReference type="SUPFAM" id="SSF47413">
    <property type="entry name" value="lambda repressor-like DNA-binding domains"/>
    <property type="match status" value="1"/>
</dbReference>
<dbReference type="AlphaFoldDB" id="A0A1G5F4D1"/>
<evidence type="ECO:0000313" key="5">
    <source>
        <dbReference type="Proteomes" id="UP000183047"/>
    </source>
</evidence>
<evidence type="ECO:0000259" key="3">
    <source>
        <dbReference type="PROSITE" id="PS50943"/>
    </source>
</evidence>
<feature type="transmembrane region" description="Helical" evidence="2">
    <location>
        <begin position="134"/>
        <end position="154"/>
    </location>
</feature>
<feature type="transmembrane region" description="Helical" evidence="2">
    <location>
        <begin position="93"/>
        <end position="114"/>
    </location>
</feature>
<name>A0A1G5F4D1_9FIRM</name>
<keyword evidence="2" id="KW-0812">Transmembrane</keyword>
<dbReference type="CDD" id="cd00093">
    <property type="entry name" value="HTH_XRE"/>
    <property type="match status" value="1"/>
</dbReference>
<dbReference type="Pfam" id="PF01381">
    <property type="entry name" value="HTH_3"/>
    <property type="match status" value="1"/>
</dbReference>
<dbReference type="PROSITE" id="PS50943">
    <property type="entry name" value="HTH_CROC1"/>
    <property type="match status" value="1"/>
</dbReference>
<evidence type="ECO:0000313" key="4">
    <source>
        <dbReference type="EMBL" id="SCY34044.1"/>
    </source>
</evidence>
<keyword evidence="2" id="KW-0472">Membrane</keyword>
<evidence type="ECO:0000256" key="1">
    <source>
        <dbReference type="ARBA" id="ARBA00023125"/>
    </source>
</evidence>
<accession>A0A1G5F4D1</accession>
<sequence>MIYMVEFGKHLRNAREEKGITQQTLAEELFVARQTVSHWECGKRYPDLITAKRITQILDVSLEDLLSEKDMAKEEKRDPVVEVENEASNNMMLALYTVIIMFMIRSPFSNFMGFYTEAIRFVQEAELFRMFVRIHHVVQILYIVIFTYCVFNAVKRTLTPKRIGIVWLIFFTVNALFYFCNFFSVFRECLTWQVVLLTFADILLNAFGAVGSVSFFIKNKNCKIWSMILRIVSVLGFFGDVVLYYAHEIKMSRLIPNYLPGPGAVLETLILRLPLYVLIIYQAIVLYRRQDNTAEVSGKVIEEGANV</sequence>
<feature type="transmembrane region" description="Helical" evidence="2">
    <location>
        <begin position="192"/>
        <end position="216"/>
    </location>
</feature>
<protein>
    <submittedName>
        <fullName evidence="4">Helix-turn-helix domain-containing protein</fullName>
    </submittedName>
</protein>
<feature type="transmembrane region" description="Helical" evidence="2">
    <location>
        <begin position="266"/>
        <end position="287"/>
    </location>
</feature>
<dbReference type="PANTHER" id="PTHR46558">
    <property type="entry name" value="TRACRIPTIONAL REGULATORY PROTEIN-RELATED-RELATED"/>
    <property type="match status" value="1"/>
</dbReference>
<feature type="transmembrane region" description="Helical" evidence="2">
    <location>
        <begin position="166"/>
        <end position="186"/>
    </location>
</feature>
<feature type="domain" description="HTH cro/C1-type" evidence="3">
    <location>
        <begin position="11"/>
        <end position="65"/>
    </location>
</feature>
<dbReference type="GO" id="GO:0003677">
    <property type="term" value="F:DNA binding"/>
    <property type="evidence" value="ECO:0007669"/>
    <property type="project" value="UniProtKB-KW"/>
</dbReference>
<dbReference type="PANTHER" id="PTHR46558:SF11">
    <property type="entry name" value="HTH-TYPE TRANSCRIPTIONAL REGULATOR XRE"/>
    <property type="match status" value="1"/>
</dbReference>
<dbReference type="InterPro" id="IPR001387">
    <property type="entry name" value="Cro/C1-type_HTH"/>
</dbReference>
<dbReference type="InterPro" id="IPR010982">
    <property type="entry name" value="Lambda_DNA-bd_dom_sf"/>
</dbReference>
<organism evidence="4 5">
    <name type="scientific">Butyrivibrio hungatei</name>
    <dbReference type="NCBI Taxonomy" id="185008"/>
    <lineage>
        <taxon>Bacteria</taxon>
        <taxon>Bacillati</taxon>
        <taxon>Bacillota</taxon>
        <taxon>Clostridia</taxon>
        <taxon>Lachnospirales</taxon>
        <taxon>Lachnospiraceae</taxon>
        <taxon>Butyrivibrio</taxon>
    </lineage>
</organism>
<evidence type="ECO:0000256" key="2">
    <source>
        <dbReference type="SAM" id="Phobius"/>
    </source>
</evidence>
<proteinExistence type="predicted"/>
<dbReference type="Gene3D" id="1.10.260.40">
    <property type="entry name" value="lambda repressor-like DNA-binding domains"/>
    <property type="match status" value="1"/>
</dbReference>
<keyword evidence="5" id="KW-1185">Reference proteome</keyword>
<keyword evidence="1" id="KW-0238">DNA-binding</keyword>
<gene>
    <name evidence="4" type="ORF">SAMN02910451_02244</name>
</gene>
<dbReference type="Proteomes" id="UP000183047">
    <property type="component" value="Unassembled WGS sequence"/>
</dbReference>
<dbReference type="EMBL" id="FMUR01000013">
    <property type="protein sequence ID" value="SCY34044.1"/>
    <property type="molecule type" value="Genomic_DNA"/>
</dbReference>
<keyword evidence="2" id="KW-1133">Transmembrane helix</keyword>
<reference evidence="5" key="1">
    <citation type="submission" date="2016-10" db="EMBL/GenBank/DDBJ databases">
        <authorList>
            <person name="Varghese N."/>
            <person name="Submissions S."/>
        </authorList>
    </citation>
    <scope>NUCLEOTIDE SEQUENCE [LARGE SCALE GENOMIC DNA]</scope>
    <source>
        <strain evidence="5">XBD2006</strain>
    </source>
</reference>